<reference evidence="3" key="1">
    <citation type="submission" date="2019-06" db="EMBL/GenBank/DDBJ databases">
        <title>Draft genome sequence of the griseofulvin-producing fungus Xylaria cubensis strain G536.</title>
        <authorList>
            <person name="Mead M.E."/>
            <person name="Raja H.A."/>
            <person name="Steenwyk J.L."/>
            <person name="Knowles S.L."/>
            <person name="Oberlies N.H."/>
            <person name="Rokas A."/>
        </authorList>
    </citation>
    <scope>NUCLEOTIDE SEQUENCE [LARGE SCALE GENOMIC DNA]</scope>
    <source>
        <strain evidence="3">G536</strain>
    </source>
</reference>
<dbReference type="OrthoDB" id="5382953at2759"/>
<protein>
    <recommendedName>
        <fullName evidence="4">DNA (cytosine-5)-methyltransferase 1 replication foci domain-containing protein</fullName>
    </recommendedName>
</protein>
<organism evidence="2 3">
    <name type="scientific">Xylaria flabelliformis</name>
    <dbReference type="NCBI Taxonomy" id="2512241"/>
    <lineage>
        <taxon>Eukaryota</taxon>
        <taxon>Fungi</taxon>
        <taxon>Dikarya</taxon>
        <taxon>Ascomycota</taxon>
        <taxon>Pezizomycotina</taxon>
        <taxon>Sordariomycetes</taxon>
        <taxon>Xylariomycetidae</taxon>
        <taxon>Xylariales</taxon>
        <taxon>Xylariaceae</taxon>
        <taxon>Xylaria</taxon>
    </lineage>
</organism>
<keyword evidence="3" id="KW-1185">Reference proteome</keyword>
<evidence type="ECO:0000256" key="1">
    <source>
        <dbReference type="SAM" id="MobiDB-lite"/>
    </source>
</evidence>
<feature type="region of interest" description="Disordered" evidence="1">
    <location>
        <begin position="564"/>
        <end position="612"/>
    </location>
</feature>
<dbReference type="AlphaFoldDB" id="A0A553HIZ4"/>
<proteinExistence type="predicted"/>
<feature type="compositionally biased region" description="Polar residues" evidence="1">
    <location>
        <begin position="294"/>
        <end position="308"/>
    </location>
</feature>
<feature type="compositionally biased region" description="Polar residues" evidence="1">
    <location>
        <begin position="367"/>
        <end position="377"/>
    </location>
</feature>
<dbReference type="EMBL" id="VFLP01000109">
    <property type="protein sequence ID" value="TRX87929.1"/>
    <property type="molecule type" value="Genomic_DNA"/>
</dbReference>
<feature type="region of interest" description="Disordered" evidence="1">
    <location>
        <begin position="263"/>
        <end position="380"/>
    </location>
</feature>
<feature type="region of interest" description="Disordered" evidence="1">
    <location>
        <begin position="493"/>
        <end position="548"/>
    </location>
</feature>
<name>A0A553HIZ4_9PEZI</name>
<accession>A0A553HIZ4</accession>
<evidence type="ECO:0000313" key="3">
    <source>
        <dbReference type="Proteomes" id="UP000319160"/>
    </source>
</evidence>
<feature type="compositionally biased region" description="Basic and acidic residues" evidence="1">
    <location>
        <begin position="509"/>
        <end position="518"/>
    </location>
</feature>
<feature type="compositionally biased region" description="Basic and acidic residues" evidence="1">
    <location>
        <begin position="335"/>
        <end position="344"/>
    </location>
</feature>
<feature type="compositionally biased region" description="Basic and acidic residues" evidence="1">
    <location>
        <begin position="266"/>
        <end position="277"/>
    </location>
</feature>
<evidence type="ECO:0000313" key="2">
    <source>
        <dbReference type="EMBL" id="TRX87929.1"/>
    </source>
</evidence>
<dbReference type="STRING" id="2512241.A0A553HIZ4"/>
<comment type="caution">
    <text evidence="2">The sequence shown here is derived from an EMBL/GenBank/DDBJ whole genome shotgun (WGS) entry which is preliminary data.</text>
</comment>
<sequence>MTRRTRRAASASTAVPDNQDSVRHYKEASILKPVSPSTHTDNWPCFLLSNATVHRHDGSLANQLEVDLEGPFIIRGRLELEKDNERYLVNRQMKTEALWIQIESSHAFSVGAKDDGLSAPVVWASGGAGWFEIVPAKRYQPICDTMFQGVSLHYSFLDQYEAALEKLQKSRKKKKATLADVSLDLDEVLFQYALRAGDGLTLPEAYQRLDQQCIFLLSHFPRDTGVFHYLARKFPNPAQQLATNKDTKDVRARIRAHAGSSPLRAYDYDSSHREKSSSLEMTDGGKMRKKGKENTNISAPRTTRTSETSDVELGVLPNKSQDRQSYRSAKMKRRSPAEVPREEDVVMVDSASDDPAPQRTPHDQQGEIPSNKSSVDSDVTVGAKSSARVLVDALEDTRRQMLRLISEGRQKKQLDQITAKSWQTKVYMECNIKHYKSTGEIFHYHARELVQYLGPEWHETQIYQWIKDNASTPPTLTLISEAEVTQIVRRVKKAGRGARAGPATASEHPQTEVREEYAGKQTPTPGSRRSGKAAGLRPSTGSKKRLRYDIDLEDKMDLDEGGILKEKKKSKRSHSLTEEDDDDDDHDENSLNGSQLHRGNDNDDDDDDDNHKPMTQFVIRAETLPSTHPQGPNKTWICEEPDCGFVVRAAHEEKGRKLISAHYERHEKEAQDAAQEAALDRENLAVQEATRGHMPINLAQPQEPSGFRRSCSQVPTLFAQHGSSKNTSPSAIGPVMGLGSVYALIT</sequence>
<gene>
    <name evidence="2" type="ORF">FHL15_011187</name>
</gene>
<evidence type="ECO:0008006" key="4">
    <source>
        <dbReference type="Google" id="ProtNLM"/>
    </source>
</evidence>
<feature type="compositionally biased region" description="Acidic residues" evidence="1">
    <location>
        <begin position="578"/>
        <end position="587"/>
    </location>
</feature>
<dbReference type="Proteomes" id="UP000319160">
    <property type="component" value="Unassembled WGS sequence"/>
</dbReference>